<name>A0A915C7X6_PARUN</name>
<evidence type="ECO:0000313" key="1">
    <source>
        <dbReference type="Proteomes" id="UP000887569"/>
    </source>
</evidence>
<dbReference type="AlphaFoldDB" id="A0A915C7X6"/>
<organism evidence="1 2">
    <name type="scientific">Parascaris univalens</name>
    <name type="common">Nematode worm</name>
    <dbReference type="NCBI Taxonomy" id="6257"/>
    <lineage>
        <taxon>Eukaryota</taxon>
        <taxon>Metazoa</taxon>
        <taxon>Ecdysozoa</taxon>
        <taxon>Nematoda</taxon>
        <taxon>Chromadorea</taxon>
        <taxon>Rhabditida</taxon>
        <taxon>Spirurina</taxon>
        <taxon>Ascaridomorpha</taxon>
        <taxon>Ascaridoidea</taxon>
        <taxon>Ascarididae</taxon>
        <taxon>Parascaris</taxon>
    </lineage>
</organism>
<proteinExistence type="predicted"/>
<keyword evidence="1" id="KW-1185">Reference proteome</keyword>
<dbReference type="Proteomes" id="UP000887569">
    <property type="component" value="Unplaced"/>
</dbReference>
<reference evidence="2" key="1">
    <citation type="submission" date="2022-11" db="UniProtKB">
        <authorList>
            <consortium name="WormBaseParasite"/>
        </authorList>
    </citation>
    <scope>IDENTIFICATION</scope>
</reference>
<protein>
    <submittedName>
        <fullName evidence="2">Uncharacterized protein</fullName>
    </submittedName>
</protein>
<accession>A0A915C7X6</accession>
<sequence>RRDANAELRFLMFSTILDKGASSVLHRRYLCLSDIRTRSTRLLSIASTDRSVTWECVSRMVLRELMSHSVSTSNRSDADSCEQTNCIYGSLWIGNSIRLFIERN</sequence>
<evidence type="ECO:0000313" key="2">
    <source>
        <dbReference type="WBParaSite" id="PgR097_g015_t01"/>
    </source>
</evidence>
<dbReference type="WBParaSite" id="PgR097_g015_t01">
    <property type="protein sequence ID" value="PgR097_g015_t01"/>
    <property type="gene ID" value="PgR097_g015"/>
</dbReference>